<dbReference type="AlphaFoldDB" id="A0A6V7VD06"/>
<dbReference type="EMBL" id="CAJEWN010000207">
    <property type="protein sequence ID" value="CAD2172876.1"/>
    <property type="molecule type" value="Genomic_DNA"/>
</dbReference>
<protein>
    <submittedName>
        <fullName evidence="1">Uncharacterized protein</fullName>
    </submittedName>
</protein>
<proteinExistence type="predicted"/>
<organism evidence="1 2">
    <name type="scientific">Meloidogyne enterolobii</name>
    <name type="common">Root-knot nematode worm</name>
    <name type="synonym">Meloidogyne mayaguensis</name>
    <dbReference type="NCBI Taxonomy" id="390850"/>
    <lineage>
        <taxon>Eukaryota</taxon>
        <taxon>Metazoa</taxon>
        <taxon>Ecdysozoa</taxon>
        <taxon>Nematoda</taxon>
        <taxon>Chromadorea</taxon>
        <taxon>Rhabditida</taxon>
        <taxon>Tylenchina</taxon>
        <taxon>Tylenchomorpha</taxon>
        <taxon>Tylenchoidea</taxon>
        <taxon>Meloidogynidae</taxon>
        <taxon>Meloidogyninae</taxon>
        <taxon>Meloidogyne</taxon>
    </lineage>
</organism>
<dbReference type="Proteomes" id="UP000580250">
    <property type="component" value="Unassembled WGS sequence"/>
</dbReference>
<sequence length="97" mass="11577">MEHRPNFFVFNSNNIHKQLKKCLFFVTGLKSHFYLDHKNGYDASINDKTNEIGNLLFESGEINGTSPKFLRLQFQQYPQTIEEMLIFRHWLKKPFLP</sequence>
<comment type="caution">
    <text evidence="1">The sequence shown here is derived from an EMBL/GenBank/DDBJ whole genome shotgun (WGS) entry which is preliminary data.</text>
</comment>
<name>A0A6V7VD06_MELEN</name>
<gene>
    <name evidence="1" type="ORF">MENT_LOCUS24447</name>
</gene>
<reference evidence="1 2" key="1">
    <citation type="submission" date="2020-08" db="EMBL/GenBank/DDBJ databases">
        <authorList>
            <person name="Koutsovoulos G."/>
            <person name="Danchin GJ E."/>
        </authorList>
    </citation>
    <scope>NUCLEOTIDE SEQUENCE [LARGE SCALE GENOMIC DNA]</scope>
</reference>
<accession>A0A6V7VD06</accession>
<evidence type="ECO:0000313" key="1">
    <source>
        <dbReference type="EMBL" id="CAD2172876.1"/>
    </source>
</evidence>
<evidence type="ECO:0000313" key="2">
    <source>
        <dbReference type="Proteomes" id="UP000580250"/>
    </source>
</evidence>